<sequence>MKILKKMEKKDNLFNLKSFVFIIFCVLLDIWTKQLAINNLILGETQEFIVPFIDLLLIYNSGIAFGILDNNDYMTSIILLLIGISIVIYLLYLSLHEEHRFKKLALITIVAGAIGNIIDRGMDGYVTDFLHLKINDFSFFIFNLADAFISIGAIIIIFFELKSSSSYDKAN</sequence>
<evidence type="ECO:0000256" key="7">
    <source>
        <dbReference type="ARBA" id="ARBA00022989"/>
    </source>
</evidence>
<keyword evidence="8 9" id="KW-0472">Membrane</keyword>
<dbReference type="HAMAP" id="MF_00161">
    <property type="entry name" value="LspA"/>
    <property type="match status" value="1"/>
</dbReference>
<feature type="transmembrane region" description="Helical" evidence="9">
    <location>
        <begin position="137"/>
        <end position="159"/>
    </location>
</feature>
<keyword evidence="3 9" id="KW-0645">Protease</keyword>
<dbReference type="Pfam" id="PF01252">
    <property type="entry name" value="Peptidase_A8"/>
    <property type="match status" value="1"/>
</dbReference>
<comment type="similarity">
    <text evidence="1 9 10">Belongs to the peptidase A8 family.</text>
</comment>
<name>J5KDX7_9GAMM</name>
<keyword evidence="2 9" id="KW-1003">Cell membrane</keyword>
<feature type="active site" evidence="9">
    <location>
        <position position="128"/>
    </location>
</feature>
<dbReference type="InterPro" id="IPR001872">
    <property type="entry name" value="Peptidase_A8"/>
</dbReference>
<evidence type="ECO:0000256" key="1">
    <source>
        <dbReference type="ARBA" id="ARBA00006139"/>
    </source>
</evidence>
<dbReference type="HOGENOM" id="CLU_083252_4_3_6"/>
<keyword evidence="5 9" id="KW-0064">Aspartyl protease</keyword>
<evidence type="ECO:0000313" key="11">
    <source>
        <dbReference type="EMBL" id="EJP71766.1"/>
    </source>
</evidence>
<dbReference type="EMBL" id="JH611156">
    <property type="protein sequence ID" value="EJP71766.1"/>
    <property type="molecule type" value="Genomic_DNA"/>
</dbReference>
<keyword evidence="6 9" id="KW-0378">Hydrolase</keyword>
<dbReference type="PANTHER" id="PTHR33695:SF1">
    <property type="entry name" value="LIPOPROTEIN SIGNAL PEPTIDASE"/>
    <property type="match status" value="1"/>
</dbReference>
<gene>
    <name evidence="9" type="primary">lspA</name>
    <name evidence="11" type="ORF">NT01SARS_0243</name>
</gene>
<dbReference type="UniPathway" id="UPA00665"/>
<evidence type="ECO:0000256" key="5">
    <source>
        <dbReference type="ARBA" id="ARBA00022750"/>
    </source>
</evidence>
<comment type="pathway">
    <text evidence="9">Protein modification; lipoprotein biosynthesis (signal peptide cleavage).</text>
</comment>
<dbReference type="GO" id="GO:0004190">
    <property type="term" value="F:aspartic-type endopeptidase activity"/>
    <property type="evidence" value="ECO:0007669"/>
    <property type="project" value="UniProtKB-UniRule"/>
</dbReference>
<comment type="function">
    <text evidence="9">This protein specifically catalyzes the removal of signal peptides from prolipoproteins.</text>
</comment>
<organism evidence="11 12">
    <name type="scientific">SAR86 cluster bacterium SAR86A</name>
    <dbReference type="NCBI Taxonomy" id="1123866"/>
    <lineage>
        <taxon>Bacteria</taxon>
        <taxon>Pseudomonadati</taxon>
        <taxon>Pseudomonadota</taxon>
        <taxon>Gammaproteobacteria</taxon>
        <taxon>SAR86 cluster</taxon>
    </lineage>
</organism>
<evidence type="ECO:0000313" key="12">
    <source>
        <dbReference type="Proteomes" id="UP000010305"/>
    </source>
</evidence>
<dbReference type="AlphaFoldDB" id="J5KDX7"/>
<protein>
    <recommendedName>
        <fullName evidence="9">Lipoprotein signal peptidase</fullName>
        <ecNumber evidence="9">3.4.23.36</ecNumber>
    </recommendedName>
    <alternativeName>
        <fullName evidence="9">Prolipoprotein signal peptidase</fullName>
    </alternativeName>
    <alternativeName>
        <fullName evidence="9">Signal peptidase II</fullName>
        <shortName evidence="9">SPase II</shortName>
    </alternativeName>
</protein>
<dbReference type="PANTHER" id="PTHR33695">
    <property type="entry name" value="LIPOPROTEIN SIGNAL PEPTIDASE"/>
    <property type="match status" value="1"/>
</dbReference>
<dbReference type="GO" id="GO:0005886">
    <property type="term" value="C:plasma membrane"/>
    <property type="evidence" value="ECO:0007669"/>
    <property type="project" value="UniProtKB-SubCell"/>
</dbReference>
<feature type="transmembrane region" description="Helical" evidence="9">
    <location>
        <begin position="16"/>
        <end position="36"/>
    </location>
</feature>
<keyword evidence="7 9" id="KW-1133">Transmembrane helix</keyword>
<evidence type="ECO:0000256" key="2">
    <source>
        <dbReference type="ARBA" id="ARBA00022475"/>
    </source>
</evidence>
<keyword evidence="4 9" id="KW-0812">Transmembrane</keyword>
<comment type="subcellular location">
    <subcellularLocation>
        <location evidence="9">Cell membrane</location>
        <topology evidence="9">Multi-pass membrane protein</topology>
    </subcellularLocation>
</comment>
<accession>J5KDX7</accession>
<evidence type="ECO:0000256" key="6">
    <source>
        <dbReference type="ARBA" id="ARBA00022801"/>
    </source>
</evidence>
<dbReference type="EC" id="3.4.23.36" evidence="9"/>
<feature type="transmembrane region" description="Helical" evidence="9">
    <location>
        <begin position="104"/>
        <end position="122"/>
    </location>
</feature>
<evidence type="ECO:0000256" key="10">
    <source>
        <dbReference type="RuleBase" id="RU004181"/>
    </source>
</evidence>
<feature type="active site" evidence="9">
    <location>
        <position position="146"/>
    </location>
</feature>
<dbReference type="PRINTS" id="PR00781">
    <property type="entry name" value="LIPOSIGPTASE"/>
</dbReference>
<feature type="transmembrane region" description="Helical" evidence="9">
    <location>
        <begin position="73"/>
        <end position="92"/>
    </location>
</feature>
<reference evidence="11 12" key="1">
    <citation type="journal article" date="2012" name="ISME J.">
        <title>Genomic insights to SAR86, an abundant and uncultivated marine bacterial lineage.</title>
        <authorList>
            <person name="Dupont C.L."/>
            <person name="Rusch D.B."/>
            <person name="Yooseph S."/>
            <person name="Lombardo M.J."/>
            <person name="Richter R.A."/>
            <person name="Valas R."/>
            <person name="Novotny M."/>
            <person name="Yee-Greenbaum J."/>
            <person name="Selengut J.D."/>
            <person name="Haft D.H."/>
            <person name="Halpern A.L."/>
            <person name="Lasken R.S."/>
            <person name="Nealson K."/>
            <person name="Friedman R."/>
            <person name="Venter J.C."/>
        </authorList>
    </citation>
    <scope>NUCLEOTIDE SEQUENCE [LARGE SCALE GENOMIC DNA]</scope>
</reference>
<evidence type="ECO:0000256" key="8">
    <source>
        <dbReference type="ARBA" id="ARBA00023136"/>
    </source>
</evidence>
<evidence type="ECO:0000256" key="4">
    <source>
        <dbReference type="ARBA" id="ARBA00022692"/>
    </source>
</evidence>
<dbReference type="NCBIfam" id="TIGR00077">
    <property type="entry name" value="lspA"/>
    <property type="match status" value="1"/>
</dbReference>
<comment type="catalytic activity">
    <reaction evidence="9">
        <text>Release of signal peptides from bacterial membrane prolipoproteins. Hydrolyzes -Xaa-Yaa-Zaa-|-(S,diacylglyceryl)Cys-, in which Xaa is hydrophobic (preferably Leu), and Yaa (Ala or Ser) and Zaa (Gly or Ala) have small, neutral side chains.</text>
        <dbReference type="EC" id="3.4.23.36"/>
    </reaction>
</comment>
<evidence type="ECO:0000256" key="9">
    <source>
        <dbReference type="HAMAP-Rule" id="MF_00161"/>
    </source>
</evidence>
<dbReference type="STRING" id="1123866.NT01SARS_0243"/>
<evidence type="ECO:0000256" key="3">
    <source>
        <dbReference type="ARBA" id="ARBA00022670"/>
    </source>
</evidence>
<dbReference type="Proteomes" id="UP000010305">
    <property type="component" value="Unassembled WGS sequence"/>
</dbReference>
<dbReference type="GO" id="GO:0006508">
    <property type="term" value="P:proteolysis"/>
    <property type="evidence" value="ECO:0007669"/>
    <property type="project" value="UniProtKB-KW"/>
</dbReference>
<proteinExistence type="inferred from homology"/>